<name>A0A517LCT9_9PEZI</name>
<feature type="compositionally biased region" description="Basic and acidic residues" evidence="1">
    <location>
        <begin position="1"/>
        <end position="11"/>
    </location>
</feature>
<protein>
    <submittedName>
        <fullName evidence="2">Uncharacterized protein</fullName>
    </submittedName>
</protein>
<sequence length="165" mass="17848">MNRSMRPDVVKENVPLGSSRAATGSDQAPGPASTRSMQSEDQFPEDFPPLEDHPLPGIPNHFGPGEKQALVPVFGGLGKEMAAIHRKIDKDLGNLFIDAEADVSTYGLYSGGATEEGPQFYLIGFDPGAGNDWKKVHLEAVRILKECYGTKTAPPIRYTIEASCF</sequence>
<proteinExistence type="predicted"/>
<dbReference type="EMBL" id="CP042193">
    <property type="protein sequence ID" value="QDS73465.1"/>
    <property type="molecule type" value="Genomic_DNA"/>
</dbReference>
<dbReference type="Proteomes" id="UP000316270">
    <property type="component" value="Chromosome 9"/>
</dbReference>
<evidence type="ECO:0000313" key="3">
    <source>
        <dbReference type="Proteomes" id="UP000316270"/>
    </source>
</evidence>
<reference evidence="2 3" key="1">
    <citation type="submission" date="2019-07" db="EMBL/GenBank/DDBJ databases">
        <title>Finished genome of Venturia effusa.</title>
        <authorList>
            <person name="Young C.A."/>
            <person name="Cox M.P."/>
            <person name="Ganley A.R.D."/>
            <person name="David W.J."/>
        </authorList>
    </citation>
    <scope>NUCLEOTIDE SEQUENCE [LARGE SCALE GENOMIC DNA]</scope>
    <source>
        <strain evidence="3">albino</strain>
    </source>
</reference>
<organism evidence="2 3">
    <name type="scientific">Venturia effusa</name>
    <dbReference type="NCBI Taxonomy" id="50376"/>
    <lineage>
        <taxon>Eukaryota</taxon>
        <taxon>Fungi</taxon>
        <taxon>Dikarya</taxon>
        <taxon>Ascomycota</taxon>
        <taxon>Pezizomycotina</taxon>
        <taxon>Dothideomycetes</taxon>
        <taxon>Pleosporomycetidae</taxon>
        <taxon>Venturiales</taxon>
        <taxon>Venturiaceae</taxon>
        <taxon>Venturia</taxon>
    </lineage>
</organism>
<evidence type="ECO:0000256" key="1">
    <source>
        <dbReference type="SAM" id="MobiDB-lite"/>
    </source>
</evidence>
<accession>A0A517LCT9</accession>
<feature type="region of interest" description="Disordered" evidence="1">
    <location>
        <begin position="1"/>
        <end position="55"/>
    </location>
</feature>
<evidence type="ECO:0000313" key="2">
    <source>
        <dbReference type="EMBL" id="QDS73465.1"/>
    </source>
</evidence>
<keyword evidence="3" id="KW-1185">Reference proteome</keyword>
<dbReference type="AlphaFoldDB" id="A0A517LCT9"/>
<gene>
    <name evidence="2" type="ORF">FKW77_008959</name>
</gene>